<dbReference type="SMART" id="SM00028">
    <property type="entry name" value="TPR"/>
    <property type="match status" value="5"/>
</dbReference>
<dbReference type="InterPro" id="IPR002182">
    <property type="entry name" value="NB-ARC"/>
</dbReference>
<dbReference type="SUPFAM" id="SSF46894">
    <property type="entry name" value="C-terminal effector domain of the bipartite response regulators"/>
    <property type="match status" value="1"/>
</dbReference>
<evidence type="ECO:0000256" key="1">
    <source>
        <dbReference type="ARBA" id="ARBA00005820"/>
    </source>
</evidence>
<dbReference type="Gene3D" id="1.25.40.10">
    <property type="entry name" value="Tetratricopeptide repeat domain"/>
    <property type="match status" value="3"/>
</dbReference>
<dbReference type="Pfam" id="PF03704">
    <property type="entry name" value="BTAD"/>
    <property type="match status" value="1"/>
</dbReference>
<dbReference type="InterPro" id="IPR019734">
    <property type="entry name" value="TPR_rpt"/>
</dbReference>
<reference evidence="8" key="1">
    <citation type="submission" date="2016-10" db="EMBL/GenBank/DDBJ databases">
        <authorList>
            <person name="Varghese N."/>
            <person name="Submissions S."/>
        </authorList>
    </citation>
    <scope>NUCLEOTIDE SEQUENCE [LARGE SCALE GENOMIC DNA]</scope>
    <source>
        <strain evidence="8">CGMCC 4.3525</strain>
    </source>
</reference>
<dbReference type="Pfam" id="PF13424">
    <property type="entry name" value="TPR_12"/>
    <property type="match status" value="1"/>
</dbReference>
<evidence type="ECO:0000256" key="2">
    <source>
        <dbReference type="ARBA" id="ARBA00023015"/>
    </source>
</evidence>
<protein>
    <submittedName>
        <fullName evidence="7">DNA-binding transcriptional activator of the SARP family</fullName>
    </submittedName>
</protein>
<dbReference type="GO" id="GO:0000160">
    <property type="term" value="P:phosphorelay signal transduction system"/>
    <property type="evidence" value="ECO:0007669"/>
    <property type="project" value="InterPro"/>
</dbReference>
<feature type="domain" description="OmpR/PhoB-type" evidence="6">
    <location>
        <begin position="1"/>
        <end position="86"/>
    </location>
</feature>
<dbReference type="GO" id="GO:0043531">
    <property type="term" value="F:ADP binding"/>
    <property type="evidence" value="ECO:0007669"/>
    <property type="project" value="InterPro"/>
</dbReference>
<dbReference type="SUPFAM" id="SSF52540">
    <property type="entry name" value="P-loop containing nucleoside triphosphate hydrolases"/>
    <property type="match status" value="1"/>
</dbReference>
<dbReference type="SMART" id="SM01043">
    <property type="entry name" value="BTAD"/>
    <property type="match status" value="1"/>
</dbReference>
<dbReference type="Gene3D" id="3.40.50.300">
    <property type="entry name" value="P-loop containing nucleotide triphosphate hydrolases"/>
    <property type="match status" value="1"/>
</dbReference>
<dbReference type="PRINTS" id="PR00364">
    <property type="entry name" value="DISEASERSIST"/>
</dbReference>
<dbReference type="STRING" id="402600.SAMN05216188_121113"/>
<name>A0A1H9UH77_9PSEU</name>
<keyword evidence="4" id="KW-0804">Transcription</keyword>
<evidence type="ECO:0000259" key="6">
    <source>
        <dbReference type="PROSITE" id="PS51755"/>
    </source>
</evidence>
<dbReference type="SMART" id="SM00862">
    <property type="entry name" value="Trans_reg_C"/>
    <property type="match status" value="1"/>
</dbReference>
<dbReference type="InterPro" id="IPR027417">
    <property type="entry name" value="P-loop_NTPase"/>
</dbReference>
<evidence type="ECO:0000313" key="8">
    <source>
        <dbReference type="Proteomes" id="UP000199352"/>
    </source>
</evidence>
<dbReference type="InterPro" id="IPR036388">
    <property type="entry name" value="WH-like_DNA-bd_sf"/>
</dbReference>
<dbReference type="CDD" id="cd15831">
    <property type="entry name" value="BTAD"/>
    <property type="match status" value="1"/>
</dbReference>
<dbReference type="InterPro" id="IPR016032">
    <property type="entry name" value="Sig_transdc_resp-reg_C-effctor"/>
</dbReference>
<dbReference type="SUPFAM" id="SSF48452">
    <property type="entry name" value="TPR-like"/>
    <property type="match status" value="3"/>
</dbReference>
<accession>A0A1H9UH77</accession>
<dbReference type="InterPro" id="IPR051677">
    <property type="entry name" value="AfsR-DnrI-RedD_regulator"/>
</dbReference>
<dbReference type="GO" id="GO:0006355">
    <property type="term" value="P:regulation of DNA-templated transcription"/>
    <property type="evidence" value="ECO:0007669"/>
    <property type="project" value="InterPro"/>
</dbReference>
<gene>
    <name evidence="7" type="ORF">SAMN05216188_121113</name>
</gene>
<dbReference type="Pfam" id="PF00931">
    <property type="entry name" value="NB-ARC"/>
    <property type="match status" value="1"/>
</dbReference>
<evidence type="ECO:0000256" key="3">
    <source>
        <dbReference type="ARBA" id="ARBA00023125"/>
    </source>
</evidence>
<dbReference type="InterPro" id="IPR001867">
    <property type="entry name" value="OmpR/PhoB-type_DNA-bd"/>
</dbReference>
<sequence>MLGPMLIKVGNRGAMSPGRLQSTLLGVLLYHANQPVSVDALTETMWGDRRDPRAGQKLQLHVHRLRNVFAEADRLTLGPAGYRLTVLDGELDAQRFASRLEEAREVAAEEPKVAVTLLRSALELWRGEPLGDVDVPVLTDWAHRLAELKLTALEALYEAELACDPNVAVTGELAELVRQHPLRERLHGLLMIALSRAGRQAEALQAYRTARDTLVDELGLEPGPQLRELHRRMLAGDAFEPSAGGGAATAPAQLPMDVLGFVGREAELEELDGLLVTEPGAVITAVAGTAGVGKTALAVRWAHRARERFPGGQLYVDLRGYGPEQPVTPEDALAGFLRALGLDGAAIPHDLDERAARFRSLTARSRMLVVLDNARTVEQVRPLLPGGSSCFVVVTSRNALAGLVAREGAHRLHLERLPNEDAHLLLQMLLDDRVDAEPEAARELVRRCARLPLALRIAAELVRSRPGRGLGRFADELAAQQAVLDVLDIDGDPHTAVRAVFSWSYRQLDPGTARTFRLLGLHPGHDVDEYATAALAGAGLRDTRRALQALRRAHLIDSSSDGRFRLHDLLRAYAAELAASTDSAAEREAALDRLVGCYLFTASKAMDVIARDDYARRPEPPRFDGETPSFTTYEHAWQWLDDERTNLVEISRHGGPAAVIHLSQTIWRYLDTGGYNDDAMTLHTRELDATRALGDECAEAKARRVLGATLSRLGCDGDAMGHLEWALAAFRRTGERAFEVATLSFLGCVYSKKGELDEGGRWFEQALTLTDADDGWYLHCAVTINHSRNLVALGRADEALSHLLTIIPLCRQKGAKHLECNALLCLSRVDLHAGRLDSASDHVQLGLTLAREAGFRTLESDALRMLGVVHVRRGNHEQALRLHKEATELARVVGDTELIAENLNSLAAAQAAAGLLLHALDHYGNALAVATDAGHRQEQASAHAGIGDVHDRLGEHGKAGEHWLRVLALYRGRNLLGAREAQEKLLHRGTTRAVRGR</sequence>
<dbReference type="GO" id="GO:0003677">
    <property type="term" value="F:DNA binding"/>
    <property type="evidence" value="ECO:0007669"/>
    <property type="project" value="UniProtKB-UniRule"/>
</dbReference>
<dbReference type="InterPro" id="IPR005158">
    <property type="entry name" value="BTAD"/>
</dbReference>
<evidence type="ECO:0000256" key="5">
    <source>
        <dbReference type="PROSITE-ProRule" id="PRU01091"/>
    </source>
</evidence>
<dbReference type="PANTHER" id="PTHR35807">
    <property type="entry name" value="TRANSCRIPTIONAL REGULATOR REDD-RELATED"/>
    <property type="match status" value="1"/>
</dbReference>
<feature type="DNA-binding region" description="OmpR/PhoB-type" evidence="5">
    <location>
        <begin position="1"/>
        <end position="86"/>
    </location>
</feature>
<evidence type="ECO:0000313" key="7">
    <source>
        <dbReference type="EMBL" id="SES08712.1"/>
    </source>
</evidence>
<organism evidence="7 8">
    <name type="scientific">Lentzea xinjiangensis</name>
    <dbReference type="NCBI Taxonomy" id="402600"/>
    <lineage>
        <taxon>Bacteria</taxon>
        <taxon>Bacillati</taxon>
        <taxon>Actinomycetota</taxon>
        <taxon>Actinomycetes</taxon>
        <taxon>Pseudonocardiales</taxon>
        <taxon>Pseudonocardiaceae</taxon>
        <taxon>Lentzea</taxon>
    </lineage>
</organism>
<dbReference type="PROSITE" id="PS51755">
    <property type="entry name" value="OMPR_PHOB"/>
    <property type="match status" value="1"/>
</dbReference>
<evidence type="ECO:0000256" key="4">
    <source>
        <dbReference type="ARBA" id="ARBA00023163"/>
    </source>
</evidence>
<dbReference type="Gene3D" id="1.10.10.10">
    <property type="entry name" value="Winged helix-like DNA-binding domain superfamily/Winged helix DNA-binding domain"/>
    <property type="match status" value="1"/>
</dbReference>
<keyword evidence="2" id="KW-0805">Transcription regulation</keyword>
<keyword evidence="8" id="KW-1185">Reference proteome</keyword>
<proteinExistence type="inferred from homology"/>
<dbReference type="PANTHER" id="PTHR35807:SF1">
    <property type="entry name" value="TRANSCRIPTIONAL REGULATOR REDD"/>
    <property type="match status" value="1"/>
</dbReference>
<dbReference type="Proteomes" id="UP000199352">
    <property type="component" value="Unassembled WGS sequence"/>
</dbReference>
<keyword evidence="3 5" id="KW-0238">DNA-binding</keyword>
<dbReference type="EMBL" id="FOFR01000021">
    <property type="protein sequence ID" value="SES08712.1"/>
    <property type="molecule type" value="Genomic_DNA"/>
</dbReference>
<dbReference type="AlphaFoldDB" id="A0A1H9UH77"/>
<dbReference type="InterPro" id="IPR011990">
    <property type="entry name" value="TPR-like_helical_dom_sf"/>
</dbReference>
<comment type="similarity">
    <text evidence="1">Belongs to the AfsR/DnrI/RedD regulatory family.</text>
</comment>